<dbReference type="WBParaSite" id="RSKR_0000171200.1">
    <property type="protein sequence ID" value="RSKR_0000171200.1"/>
    <property type="gene ID" value="RSKR_0000171200"/>
</dbReference>
<accession>A0AC35TKP5</accession>
<evidence type="ECO:0000313" key="1">
    <source>
        <dbReference type="Proteomes" id="UP000095286"/>
    </source>
</evidence>
<dbReference type="Proteomes" id="UP000095286">
    <property type="component" value="Unplaced"/>
</dbReference>
<protein>
    <submittedName>
        <fullName evidence="2">HMG box domain-containing protein</fullName>
    </submittedName>
</protein>
<name>A0AC35TKP5_9BILA</name>
<evidence type="ECO:0000313" key="2">
    <source>
        <dbReference type="WBParaSite" id="RSKR_0000171200.1"/>
    </source>
</evidence>
<proteinExistence type="predicted"/>
<reference evidence="2" key="1">
    <citation type="submission" date="2025-08" db="UniProtKB">
        <authorList>
            <consortium name="WormBaseParasite"/>
        </authorList>
    </citation>
    <scope>IDENTIFICATION</scope>
    <source>
        <strain evidence="2">KR3021</strain>
    </source>
</reference>
<organism evidence="1 2">
    <name type="scientific">Rhabditophanes sp. KR3021</name>
    <dbReference type="NCBI Taxonomy" id="114890"/>
    <lineage>
        <taxon>Eukaryota</taxon>
        <taxon>Metazoa</taxon>
        <taxon>Ecdysozoa</taxon>
        <taxon>Nematoda</taxon>
        <taxon>Chromadorea</taxon>
        <taxon>Rhabditida</taxon>
        <taxon>Tylenchina</taxon>
        <taxon>Panagrolaimomorpha</taxon>
        <taxon>Strongyloidoidea</taxon>
        <taxon>Alloionematidae</taxon>
        <taxon>Rhabditophanes</taxon>
    </lineage>
</organism>
<sequence length="124" mass="14308">MAKTNGSEKENKVKKVKDPKQSMKEPKVKKVKDPNQPMKETKVKKIKDPNEPKKALTSYFIWLSANRPTLKEKNPEASATDIARAAGKEWKEMDPADKKTWELKAAEDKIRYSKAMESYKELKQ</sequence>